<dbReference type="Proteomes" id="UP001456524">
    <property type="component" value="Unassembled WGS sequence"/>
</dbReference>
<keyword evidence="3" id="KW-1185">Reference proteome</keyword>
<reference evidence="2 3" key="1">
    <citation type="journal article" date="2022" name="G3 (Bethesda)">
        <title>Enemy or ally: a genomic approach to elucidate the lifestyle of Phyllosticta citrichinaensis.</title>
        <authorList>
            <person name="Buijs V.A."/>
            <person name="Groenewald J.Z."/>
            <person name="Haridas S."/>
            <person name="LaButti K.M."/>
            <person name="Lipzen A."/>
            <person name="Martin F.M."/>
            <person name="Barry K."/>
            <person name="Grigoriev I.V."/>
            <person name="Crous P.W."/>
            <person name="Seidl M.F."/>
        </authorList>
    </citation>
    <scope>NUCLEOTIDE SEQUENCE [LARGE SCALE GENOMIC DNA]</scope>
    <source>
        <strain evidence="2 3">CBS 129764</strain>
    </source>
</reference>
<feature type="region of interest" description="Disordered" evidence="1">
    <location>
        <begin position="85"/>
        <end position="107"/>
    </location>
</feature>
<sequence length="241" mass="26646">MVNPDLTSPVASGPARVRPWPAVIVVPRFHHRAARTVDIQSVGGDQQQQHAQCTADIAPSVGRTQRAYMHARLPAWTPLLSAPSPRAMWQQQQKRPQTGSSGPRRPAPLVCLGSRWMRAGPRSLSLIRHLNYAFGHAASGHPVPRCRGSLSGRGGRLFRGQLVGDLRPLLRRRGWIRRSCRRLESQAPRGSRIDGGAGWWAGRVAEKGPEFWVVLCPGMMSGERLLDTSQADCLLARFPER</sequence>
<feature type="compositionally biased region" description="Polar residues" evidence="1">
    <location>
        <begin position="89"/>
        <end position="101"/>
    </location>
</feature>
<dbReference type="EMBL" id="JBBWUH010000012">
    <property type="protein sequence ID" value="KAK8153618.1"/>
    <property type="molecule type" value="Genomic_DNA"/>
</dbReference>
<evidence type="ECO:0000256" key="1">
    <source>
        <dbReference type="SAM" id="MobiDB-lite"/>
    </source>
</evidence>
<organism evidence="2 3">
    <name type="scientific">Phyllosticta citrichinensis</name>
    <dbReference type="NCBI Taxonomy" id="1130410"/>
    <lineage>
        <taxon>Eukaryota</taxon>
        <taxon>Fungi</taxon>
        <taxon>Dikarya</taxon>
        <taxon>Ascomycota</taxon>
        <taxon>Pezizomycotina</taxon>
        <taxon>Dothideomycetes</taxon>
        <taxon>Dothideomycetes incertae sedis</taxon>
        <taxon>Botryosphaeriales</taxon>
        <taxon>Phyllostictaceae</taxon>
        <taxon>Phyllosticta</taxon>
    </lineage>
</organism>
<evidence type="ECO:0000313" key="2">
    <source>
        <dbReference type="EMBL" id="KAK8153618.1"/>
    </source>
</evidence>
<accession>A0ABR1XGF2</accession>
<name>A0ABR1XGF2_9PEZI</name>
<gene>
    <name evidence="2" type="ORF">IWX90DRAFT_69467</name>
</gene>
<comment type="caution">
    <text evidence="2">The sequence shown here is derived from an EMBL/GenBank/DDBJ whole genome shotgun (WGS) entry which is preliminary data.</text>
</comment>
<proteinExistence type="predicted"/>
<protein>
    <submittedName>
        <fullName evidence="2">Uncharacterized protein</fullName>
    </submittedName>
</protein>
<evidence type="ECO:0000313" key="3">
    <source>
        <dbReference type="Proteomes" id="UP001456524"/>
    </source>
</evidence>